<evidence type="ECO:0000256" key="1">
    <source>
        <dbReference type="ARBA" id="ARBA00004792"/>
    </source>
</evidence>
<dbReference type="SMART" id="SM00829">
    <property type="entry name" value="PKS_ER"/>
    <property type="match status" value="1"/>
</dbReference>
<dbReference type="InterPro" id="IPR013968">
    <property type="entry name" value="PKS_KR"/>
</dbReference>
<dbReference type="Gene3D" id="1.10.1200.10">
    <property type="entry name" value="ACP-like"/>
    <property type="match status" value="1"/>
</dbReference>
<dbReference type="GO" id="GO:0017000">
    <property type="term" value="P:antibiotic biosynthetic process"/>
    <property type="evidence" value="ECO:0007669"/>
    <property type="project" value="UniProtKB-KW"/>
</dbReference>
<dbReference type="InterPro" id="IPR001227">
    <property type="entry name" value="Ac_transferase_dom_sf"/>
</dbReference>
<dbReference type="GO" id="GO:0006633">
    <property type="term" value="P:fatty acid biosynthetic process"/>
    <property type="evidence" value="ECO:0007669"/>
    <property type="project" value="TreeGrafter"/>
</dbReference>
<evidence type="ECO:0000256" key="4">
    <source>
        <dbReference type="ARBA" id="ARBA00022679"/>
    </source>
</evidence>
<dbReference type="SMART" id="SM01294">
    <property type="entry name" value="PKS_PP_betabranch"/>
    <property type="match status" value="1"/>
</dbReference>
<dbReference type="InterPro" id="IPR013154">
    <property type="entry name" value="ADH-like_N"/>
</dbReference>
<dbReference type="GO" id="GO:0031177">
    <property type="term" value="F:phosphopantetheine binding"/>
    <property type="evidence" value="ECO:0007669"/>
    <property type="project" value="InterPro"/>
</dbReference>
<evidence type="ECO:0000259" key="9">
    <source>
        <dbReference type="PROSITE" id="PS52019"/>
    </source>
</evidence>
<feature type="region of interest" description="C-terminal hotdog fold" evidence="7">
    <location>
        <begin position="251"/>
        <end position="389"/>
    </location>
</feature>
<evidence type="ECO:0000313" key="10">
    <source>
        <dbReference type="EMBL" id="TDC65360.1"/>
    </source>
</evidence>
<feature type="domain" description="PKS/mFAS DH" evidence="9">
    <location>
        <begin position="117"/>
        <end position="389"/>
    </location>
</feature>
<dbReference type="OrthoDB" id="9778690at2"/>
<keyword evidence="11" id="KW-1185">Reference proteome</keyword>
<dbReference type="RefSeq" id="WP_132821446.1">
    <property type="nucleotide sequence ID" value="NZ_SMKI01000486.1"/>
</dbReference>
<proteinExistence type="predicted"/>
<name>A0A4R4SNH6_9ACTN</name>
<dbReference type="Pfam" id="PF08240">
    <property type="entry name" value="ADH_N"/>
    <property type="match status" value="1"/>
</dbReference>
<dbReference type="InterPro" id="IPR009081">
    <property type="entry name" value="PP-bd_ACP"/>
</dbReference>
<keyword evidence="2" id="KW-0596">Phosphopantetheine</keyword>
<feature type="non-terminal residue" evidence="10">
    <location>
        <position position="1"/>
    </location>
</feature>
<dbReference type="InterPro" id="IPR055123">
    <property type="entry name" value="SpnB-like_Rossmann"/>
</dbReference>
<dbReference type="InterPro" id="IPR020806">
    <property type="entry name" value="PKS_PP-bd"/>
</dbReference>
<dbReference type="InterPro" id="IPR050091">
    <property type="entry name" value="PKS_NRPS_Biosynth_Enz"/>
</dbReference>
<feature type="region of interest" description="N-terminal hotdog fold" evidence="7">
    <location>
        <begin position="117"/>
        <end position="239"/>
    </location>
</feature>
<dbReference type="Pfam" id="PF08659">
    <property type="entry name" value="KR"/>
    <property type="match status" value="1"/>
</dbReference>
<dbReference type="PROSITE" id="PS00012">
    <property type="entry name" value="PHOSPHOPANTETHEINE"/>
    <property type="match status" value="1"/>
</dbReference>
<dbReference type="Pfam" id="PF22953">
    <property type="entry name" value="SpnB_Rossmann"/>
    <property type="match status" value="1"/>
</dbReference>
<dbReference type="PROSITE" id="PS52019">
    <property type="entry name" value="PKS_MFAS_DH"/>
    <property type="match status" value="1"/>
</dbReference>
<protein>
    <submittedName>
        <fullName evidence="10">SDR family NAD(P)-dependent oxidoreductase</fullName>
    </submittedName>
</protein>
<keyword evidence="6" id="KW-0511">Multifunctional enzyme</keyword>
<dbReference type="SUPFAM" id="SSF51735">
    <property type="entry name" value="NAD(P)-binding Rossmann-fold domains"/>
    <property type="match status" value="3"/>
</dbReference>
<feature type="active site" description="Proton donor; for dehydratase activity" evidence="7">
    <location>
        <position position="312"/>
    </location>
</feature>
<dbReference type="Gene3D" id="3.40.50.11460">
    <property type="match status" value="1"/>
</dbReference>
<keyword evidence="3" id="KW-0597">Phosphoprotein</keyword>
<dbReference type="Pfam" id="PF00550">
    <property type="entry name" value="PP-binding"/>
    <property type="match status" value="1"/>
</dbReference>
<dbReference type="Gene3D" id="3.90.180.10">
    <property type="entry name" value="Medium-chain alcohol dehydrogenases, catalytic domain"/>
    <property type="match status" value="1"/>
</dbReference>
<dbReference type="CDD" id="cd08956">
    <property type="entry name" value="KR_3_FAS_SDR_x"/>
    <property type="match status" value="1"/>
</dbReference>
<feature type="active site" description="Proton acceptor; for dehydratase activity" evidence="7">
    <location>
        <position position="148"/>
    </location>
</feature>
<feature type="domain" description="Carrier" evidence="8">
    <location>
        <begin position="1194"/>
        <end position="1269"/>
    </location>
</feature>
<dbReference type="SUPFAM" id="SSF47336">
    <property type="entry name" value="ACP-like"/>
    <property type="match status" value="1"/>
</dbReference>
<dbReference type="Gene3D" id="3.40.50.720">
    <property type="entry name" value="NAD(P)-binding Rossmann-like Domain"/>
    <property type="match status" value="1"/>
</dbReference>
<dbReference type="SMART" id="SM00826">
    <property type="entry name" value="PKS_DH"/>
    <property type="match status" value="1"/>
</dbReference>
<dbReference type="InterPro" id="IPR036291">
    <property type="entry name" value="NAD(P)-bd_dom_sf"/>
</dbReference>
<dbReference type="SMART" id="SM00823">
    <property type="entry name" value="PKS_PP"/>
    <property type="match status" value="1"/>
</dbReference>
<evidence type="ECO:0000256" key="2">
    <source>
        <dbReference type="ARBA" id="ARBA00022450"/>
    </source>
</evidence>
<dbReference type="InterPro" id="IPR049551">
    <property type="entry name" value="PKS_DH_C"/>
</dbReference>
<dbReference type="Gene3D" id="3.10.129.110">
    <property type="entry name" value="Polyketide synthase dehydratase"/>
    <property type="match status" value="1"/>
</dbReference>
<dbReference type="SUPFAM" id="SSF50129">
    <property type="entry name" value="GroES-like"/>
    <property type="match status" value="1"/>
</dbReference>
<dbReference type="InterPro" id="IPR057326">
    <property type="entry name" value="KR_dom"/>
</dbReference>
<evidence type="ECO:0000256" key="5">
    <source>
        <dbReference type="ARBA" id="ARBA00023194"/>
    </source>
</evidence>
<dbReference type="Pfam" id="PF13602">
    <property type="entry name" value="ADH_zinc_N_2"/>
    <property type="match status" value="1"/>
</dbReference>
<keyword evidence="4" id="KW-0808">Transferase</keyword>
<evidence type="ECO:0000256" key="6">
    <source>
        <dbReference type="ARBA" id="ARBA00023268"/>
    </source>
</evidence>
<dbReference type="InterPro" id="IPR020843">
    <property type="entry name" value="ER"/>
</dbReference>
<comment type="caution">
    <text evidence="10">The sequence shown here is derived from an EMBL/GenBank/DDBJ whole genome shotgun (WGS) entry which is preliminary data.</text>
</comment>
<evidence type="ECO:0000313" key="11">
    <source>
        <dbReference type="Proteomes" id="UP000295345"/>
    </source>
</evidence>
<comment type="pathway">
    <text evidence="1">Antibiotic biosynthesis.</text>
</comment>
<dbReference type="Pfam" id="PF14765">
    <property type="entry name" value="PS-DH"/>
    <property type="match status" value="1"/>
</dbReference>
<dbReference type="FunFam" id="3.40.50.720:FF:000209">
    <property type="entry name" value="Polyketide synthase Pks12"/>
    <property type="match status" value="1"/>
</dbReference>
<reference evidence="10 11" key="1">
    <citation type="submission" date="2019-03" db="EMBL/GenBank/DDBJ databases">
        <title>Draft genome sequences of novel Actinobacteria.</title>
        <authorList>
            <person name="Sahin N."/>
            <person name="Ay H."/>
            <person name="Saygin H."/>
        </authorList>
    </citation>
    <scope>NUCLEOTIDE SEQUENCE [LARGE SCALE GENOMIC DNA]</scope>
    <source>
        <strain evidence="10 11">DSM 41900</strain>
    </source>
</reference>
<dbReference type="CDD" id="cd05195">
    <property type="entry name" value="enoyl_red"/>
    <property type="match status" value="1"/>
</dbReference>
<dbReference type="InterPro" id="IPR049552">
    <property type="entry name" value="PKS_DH_N"/>
</dbReference>
<dbReference type="PROSITE" id="PS50075">
    <property type="entry name" value="CARRIER"/>
    <property type="match status" value="1"/>
</dbReference>
<dbReference type="EMBL" id="SMKI01000486">
    <property type="protein sequence ID" value="TDC65360.1"/>
    <property type="molecule type" value="Genomic_DNA"/>
</dbReference>
<accession>A0A4R4SNH6</accession>
<dbReference type="InterPro" id="IPR020807">
    <property type="entry name" value="PKS_DH"/>
</dbReference>
<dbReference type="Gene3D" id="3.30.70.3290">
    <property type="match status" value="1"/>
</dbReference>
<dbReference type="InterPro" id="IPR011032">
    <property type="entry name" value="GroES-like_sf"/>
</dbReference>
<keyword evidence="5" id="KW-0045">Antibiotic biosynthesis</keyword>
<dbReference type="FunFam" id="3.90.180.10:FF:000032">
    <property type="entry name" value="Probable polyketide synthase pks1"/>
    <property type="match status" value="1"/>
</dbReference>
<dbReference type="InterPro" id="IPR006162">
    <property type="entry name" value="Ppantetheine_attach_site"/>
</dbReference>
<dbReference type="InterPro" id="IPR049900">
    <property type="entry name" value="PKS_mFAS_DH"/>
</dbReference>
<dbReference type="InterPro" id="IPR042104">
    <property type="entry name" value="PKS_dehydratase_sf"/>
</dbReference>
<dbReference type="GO" id="GO:0016491">
    <property type="term" value="F:oxidoreductase activity"/>
    <property type="evidence" value="ECO:0007669"/>
    <property type="project" value="InterPro"/>
</dbReference>
<sequence length="1361" mass="142893">PVHFAHGINQLTHHDTTPLFIEIGPGAVLTAMTADSLTEAVTIPVLRRDQPESASILTAAAKTFVQGVPVEWSALFAGTGARRVELPTYAFQRQRYWLAPAAGNGDPTGLGLDTADHPLLGAALQMPDGGVVFTGRLSLQTQPWLADHAVADVVLLPGTAFVELAIRAGDEVGCDHIEELTLQAPLVLPDKGAVNVQVRLDTPDQTGHRTLTIHSRTDNNTAEWTQHATGTLATGTPTRTNDLSAWPPPGAEPIDLDGFYAGMAETGYGYGPTFRGLRAAWRRGDEVFAEVALPQQAHEQADGFGIHPALLDAATHPLGLADFFGDGPPRLPFAWAGVSLVAGGATQVRVRLTSAGADTVSVTIADGTGSPVASAESLVMRPVAVEDLRRTRGGEQGSLLHVDWAELSPPAPSESTAVRWSVVGTDPAGLREALARVGLETAAWPDLPDPADDVAVPDVLTLPCVSLPGTVLDAEGVRAAVSRALAFAQRWLADERFTSTRLVVVTRGAVAAGPDEAVSDLAQAGVWGLLRSAQSEYPDRFTLVDLDDDEASMRALPSAVAAGEAQVAIRGGSLCVPRLARPGAESLVSPVGVPWRLDVKDSGTFDGLRLVACPEVAAPLEPGQVRIAVRAAGVNFRDVMIGLGLYPGDPVLGTEASGVITEVGSGVSGLAVGDRVMGLVPRSFGPMAVADHRFVARFPDNWSFEQAASLPIVFLTAYYGLVDLGGLKAGESVLIHAAAGGVGMAAVQLAQHLGAHVFATASPPKWPAVRELGVDPDHIASSRTLDFEQHFLQATGGAGVDVVLNSLANEFMDASARLLPRGGRFLEMGKTDIRDADEVATQHTGVAYQAFDLLQASPERIRQMLAEIVTLFEQGALRPLPLTTWDVRQARTAFRHLSQARHIGKVVLTIPAPLAPEGTVLITGGTGALGGLVARHLVAEHGVRHLLLTSRRGPDAPGADALAAELTELGATATITACDLADRSAVAKLLATVPVEHPLTGVIHTAGVLADGVLDSLSAEQVETVLRPKVDAALHLHELTQDLDLTAFVLFSSASGVLGAPGQANYAAANAFLDALAARRRAHGLTATSIAWGLWAQAGGMTGRLNEHDIARMSRSGLTPLTTEQGLALLDAALTGHQPLVVAARVRTDAGSATVPSMLRGLVRAPARPTAASAADTSGLVQRLATAGEAERQRILTDLVRTHVAAVLSHTTPDDIDGDRGFTDIGFDSLTAVELRNRLGTATGLRLPATLTFDYPTPTTLATYLRTRLVPAEPDAQAGNQDRLDPGETEIRRKIAAIPLSKLRQTGVLELLMQLARPNGAGTETEHDESEAIDEMDIADLIQMAHNDGNGHPRSGAHDDR</sequence>
<dbReference type="PANTHER" id="PTHR43775:SF51">
    <property type="entry name" value="INACTIVE PHENOLPHTHIOCEROL SYNTHESIS POLYKETIDE SYNTHASE TYPE I PKS1-RELATED"/>
    <property type="match status" value="1"/>
</dbReference>
<dbReference type="SMART" id="SM00822">
    <property type="entry name" value="PKS_KR"/>
    <property type="match status" value="1"/>
</dbReference>
<dbReference type="InterPro" id="IPR036736">
    <property type="entry name" value="ACP-like_sf"/>
</dbReference>
<dbReference type="Pfam" id="PF21089">
    <property type="entry name" value="PKS_DH_N"/>
    <property type="match status" value="1"/>
</dbReference>
<dbReference type="Gene3D" id="3.40.366.10">
    <property type="entry name" value="Malonyl-Coenzyme A Acyl Carrier Protein, domain 2"/>
    <property type="match status" value="1"/>
</dbReference>
<dbReference type="PANTHER" id="PTHR43775">
    <property type="entry name" value="FATTY ACID SYNTHASE"/>
    <property type="match status" value="1"/>
</dbReference>
<dbReference type="GO" id="GO:0004312">
    <property type="term" value="F:fatty acid synthase activity"/>
    <property type="evidence" value="ECO:0007669"/>
    <property type="project" value="TreeGrafter"/>
</dbReference>
<dbReference type="Proteomes" id="UP000295345">
    <property type="component" value="Unassembled WGS sequence"/>
</dbReference>
<organism evidence="10 11">
    <name type="scientific">Streptomyces hainanensis</name>
    <dbReference type="NCBI Taxonomy" id="402648"/>
    <lineage>
        <taxon>Bacteria</taxon>
        <taxon>Bacillati</taxon>
        <taxon>Actinomycetota</taxon>
        <taxon>Actinomycetes</taxon>
        <taxon>Kitasatosporales</taxon>
        <taxon>Streptomycetaceae</taxon>
        <taxon>Streptomyces</taxon>
    </lineage>
</organism>
<evidence type="ECO:0000256" key="3">
    <source>
        <dbReference type="ARBA" id="ARBA00022553"/>
    </source>
</evidence>
<evidence type="ECO:0000256" key="7">
    <source>
        <dbReference type="PROSITE-ProRule" id="PRU01363"/>
    </source>
</evidence>
<evidence type="ECO:0000259" key="8">
    <source>
        <dbReference type="PROSITE" id="PS50075"/>
    </source>
</evidence>
<dbReference type="FunFam" id="1.10.1200.10:FF:000007">
    <property type="entry name" value="Probable polyketide synthase pks17"/>
    <property type="match status" value="1"/>
</dbReference>
<gene>
    <name evidence="10" type="ORF">E1283_30680</name>
</gene>